<comment type="caution">
    <text evidence="3">The sequence shown here is derived from an EMBL/GenBank/DDBJ whole genome shotgun (WGS) entry which is preliminary data.</text>
</comment>
<dbReference type="InterPro" id="IPR000192">
    <property type="entry name" value="Aminotrans_V_dom"/>
</dbReference>
<dbReference type="GO" id="GO:0008483">
    <property type="term" value="F:transaminase activity"/>
    <property type="evidence" value="ECO:0007669"/>
    <property type="project" value="UniProtKB-KW"/>
</dbReference>
<dbReference type="InterPro" id="IPR015424">
    <property type="entry name" value="PyrdxlP-dep_Trfase"/>
</dbReference>
<evidence type="ECO:0000313" key="4">
    <source>
        <dbReference type="Proteomes" id="UP001261624"/>
    </source>
</evidence>
<dbReference type="InterPro" id="IPR015421">
    <property type="entry name" value="PyrdxlP-dep_Trfase_major"/>
</dbReference>
<keyword evidence="3" id="KW-0808">Transferase</keyword>
<dbReference type="PANTHER" id="PTHR43686:SF1">
    <property type="entry name" value="AMINOTRAN_5 DOMAIN-CONTAINING PROTEIN"/>
    <property type="match status" value="1"/>
</dbReference>
<gene>
    <name evidence="3" type="ORF">RM549_07345</name>
</gene>
<dbReference type="EMBL" id="JAVRHM010000006">
    <property type="protein sequence ID" value="MDT0689594.1"/>
    <property type="molecule type" value="Genomic_DNA"/>
</dbReference>
<keyword evidence="1" id="KW-0663">Pyridoxal phosphate</keyword>
<organism evidence="3 4">
    <name type="scientific">Autumnicola patrickiae</name>
    <dbReference type="NCBI Taxonomy" id="3075591"/>
    <lineage>
        <taxon>Bacteria</taxon>
        <taxon>Pseudomonadati</taxon>
        <taxon>Bacteroidota</taxon>
        <taxon>Flavobacteriia</taxon>
        <taxon>Flavobacteriales</taxon>
        <taxon>Flavobacteriaceae</taxon>
        <taxon>Autumnicola</taxon>
    </lineage>
</organism>
<sequence length="475" mass="53827">MNQIETHFQKIRNGIIGLGQCFESPQGKRKIIYADWTASGKLYKPIEEKLLAEIAPFFANTHSESTYTANLISNSYSESRAIIKKHVNSSDKDILITSGNGMTDVVNKFQRILGLKVPEGLKQYINIPEELKPIIFVTHMEHHSNHTSWLETIGDVIVVPPDENGMVSVENFKYYLSKYKLRKRKFAAITACSNVTGIQTPYYEIAKLLHQENGYCFVDFACSAPYVNIDMHPNDPQAGLDAIFFSPHKFLGGPGTNGVLLFNKDLYENIIPDNSGGGTVSWTNPWGGREYIYEIEEKEDGGTPGILQNIKIAYALKLKEEMGVKEIMEREKDQVNILFKMLESIPNLKILAANQKERLPIISFTISGLHYNLGVKLLNDFFGIQSRGGCSCAGTYGHYLLGIDQTKSQELSENLKNENSFEKPGWIRISVHPTTSNSEIHFICNSIKALAENYKWWAKNYQYNRKKNEFFSINH</sequence>
<proteinExistence type="predicted"/>
<name>A0ABU3E1M3_9FLAO</name>
<evidence type="ECO:0000256" key="1">
    <source>
        <dbReference type="ARBA" id="ARBA00022898"/>
    </source>
</evidence>
<keyword evidence="4" id="KW-1185">Reference proteome</keyword>
<evidence type="ECO:0000259" key="2">
    <source>
        <dbReference type="Pfam" id="PF00266"/>
    </source>
</evidence>
<feature type="domain" description="Aminotransferase class V" evidence="2">
    <location>
        <begin position="32"/>
        <end position="440"/>
    </location>
</feature>
<evidence type="ECO:0000313" key="3">
    <source>
        <dbReference type="EMBL" id="MDT0689594.1"/>
    </source>
</evidence>
<dbReference type="Pfam" id="PF00266">
    <property type="entry name" value="Aminotran_5"/>
    <property type="match status" value="1"/>
</dbReference>
<protein>
    <submittedName>
        <fullName evidence="3">Aminotransferase class V-fold PLP-dependent enzyme</fullName>
    </submittedName>
</protein>
<keyword evidence="3" id="KW-0032">Aminotransferase</keyword>
<dbReference type="InterPro" id="IPR015422">
    <property type="entry name" value="PyrdxlP-dep_Trfase_small"/>
</dbReference>
<dbReference type="RefSeq" id="WP_311683285.1">
    <property type="nucleotide sequence ID" value="NZ_JAVRHM010000006.1"/>
</dbReference>
<dbReference type="Gene3D" id="3.40.640.10">
    <property type="entry name" value="Type I PLP-dependent aspartate aminotransferase-like (Major domain)"/>
    <property type="match status" value="1"/>
</dbReference>
<dbReference type="PANTHER" id="PTHR43686">
    <property type="entry name" value="SULFURTRANSFERASE-RELATED"/>
    <property type="match status" value="1"/>
</dbReference>
<dbReference type="SUPFAM" id="SSF53383">
    <property type="entry name" value="PLP-dependent transferases"/>
    <property type="match status" value="1"/>
</dbReference>
<dbReference type="Proteomes" id="UP001261624">
    <property type="component" value="Unassembled WGS sequence"/>
</dbReference>
<accession>A0ABU3E1M3</accession>
<dbReference type="Gene3D" id="3.90.1150.10">
    <property type="entry name" value="Aspartate Aminotransferase, domain 1"/>
    <property type="match status" value="1"/>
</dbReference>
<reference evidence="3 4" key="1">
    <citation type="submission" date="2023-09" db="EMBL/GenBank/DDBJ databases">
        <authorList>
            <person name="Rey-Velasco X."/>
        </authorList>
    </citation>
    <scope>NUCLEOTIDE SEQUENCE [LARGE SCALE GENOMIC DNA]</scope>
    <source>
        <strain evidence="3 4">F188</strain>
    </source>
</reference>